<evidence type="ECO:0000313" key="12">
    <source>
        <dbReference type="EMBL" id="JAG48627.1"/>
    </source>
</evidence>
<feature type="transmembrane region" description="Helical" evidence="10">
    <location>
        <begin position="168"/>
        <end position="187"/>
    </location>
</feature>
<name>A0A0K8S5R1_LYGHE</name>
<evidence type="ECO:0000256" key="8">
    <source>
        <dbReference type="ARBA" id="ARBA00022989"/>
    </source>
</evidence>
<keyword evidence="9 10" id="KW-0472">Membrane</keyword>
<feature type="domain" description="ABC transmembrane type-1" evidence="11">
    <location>
        <begin position="306"/>
        <end position="506"/>
    </location>
</feature>
<feature type="transmembrane region" description="Helical" evidence="10">
    <location>
        <begin position="444"/>
        <end position="462"/>
    </location>
</feature>
<dbReference type="InterPro" id="IPR056227">
    <property type="entry name" value="TMD0_ABC"/>
</dbReference>
<keyword evidence="8 10" id="KW-1133">Transmembrane helix</keyword>
<evidence type="ECO:0000259" key="11">
    <source>
        <dbReference type="PROSITE" id="PS50929"/>
    </source>
</evidence>
<evidence type="ECO:0000256" key="1">
    <source>
        <dbReference type="ARBA" id="ARBA00004127"/>
    </source>
</evidence>
<dbReference type="InterPro" id="IPR011527">
    <property type="entry name" value="ABC1_TM_dom"/>
</dbReference>
<evidence type="ECO:0000256" key="6">
    <source>
        <dbReference type="ARBA" id="ARBA00022741"/>
    </source>
</evidence>
<evidence type="ECO:0000256" key="9">
    <source>
        <dbReference type="ARBA" id="ARBA00023136"/>
    </source>
</evidence>
<dbReference type="GO" id="GO:0140359">
    <property type="term" value="F:ABC-type transporter activity"/>
    <property type="evidence" value="ECO:0007669"/>
    <property type="project" value="InterPro"/>
</dbReference>
<dbReference type="Pfam" id="PF00664">
    <property type="entry name" value="ABC_membrane"/>
    <property type="match status" value="1"/>
</dbReference>
<dbReference type="Gene3D" id="1.20.1560.10">
    <property type="entry name" value="ABC transporter type 1, transmembrane domain"/>
    <property type="match status" value="1"/>
</dbReference>
<dbReference type="CDD" id="cd18595">
    <property type="entry name" value="ABC_6TM_MRP1_2_3_6_D1_like"/>
    <property type="match status" value="1"/>
</dbReference>
<dbReference type="PANTHER" id="PTHR24223">
    <property type="entry name" value="ATP-BINDING CASSETTE SUB-FAMILY C"/>
    <property type="match status" value="1"/>
</dbReference>
<reference evidence="12" key="1">
    <citation type="submission" date="2014-09" db="EMBL/GenBank/DDBJ databases">
        <authorList>
            <person name="Magalhaes I.L.F."/>
            <person name="Oliveira U."/>
            <person name="Santos F.R."/>
            <person name="Vidigal T.H.D.A."/>
            <person name="Brescovit A.D."/>
            <person name="Santos A.J."/>
        </authorList>
    </citation>
    <scope>NUCLEOTIDE SEQUENCE</scope>
</reference>
<keyword evidence="4 10" id="KW-0812">Transmembrane</keyword>
<dbReference type="InterPro" id="IPR050173">
    <property type="entry name" value="ABC_transporter_C-like"/>
</dbReference>
<dbReference type="PANTHER" id="PTHR24223:SF443">
    <property type="entry name" value="MULTIDRUG-RESISTANCE LIKE PROTEIN 1, ISOFORM I"/>
    <property type="match status" value="1"/>
</dbReference>
<evidence type="ECO:0000256" key="2">
    <source>
        <dbReference type="ARBA" id="ARBA00009726"/>
    </source>
</evidence>
<keyword evidence="6" id="KW-0547">Nucleotide-binding</keyword>
<comment type="subcellular location">
    <subcellularLocation>
        <location evidence="1">Endomembrane system</location>
        <topology evidence="1">Multi-pass membrane protein</topology>
    </subcellularLocation>
</comment>
<evidence type="ECO:0000256" key="10">
    <source>
        <dbReference type="SAM" id="Phobius"/>
    </source>
</evidence>
<feature type="transmembrane region" description="Helical" evidence="10">
    <location>
        <begin position="36"/>
        <end position="55"/>
    </location>
</feature>
<evidence type="ECO:0000256" key="3">
    <source>
        <dbReference type="ARBA" id="ARBA00022448"/>
    </source>
</evidence>
<dbReference type="SUPFAM" id="SSF90123">
    <property type="entry name" value="ABC transporter transmembrane region"/>
    <property type="match status" value="1"/>
</dbReference>
<dbReference type="PROSITE" id="PS50929">
    <property type="entry name" value="ABC_TM1F"/>
    <property type="match status" value="1"/>
</dbReference>
<keyword evidence="7" id="KW-0067">ATP-binding</keyword>
<keyword evidence="5" id="KW-0677">Repeat</keyword>
<sequence>MAEETLQQFCGSEFWNSNLTWYTNTPRFTPCFEETVLAWVPCIFLVVFLPFDIYFSINSREKNIPWNWRSKSKTIVCFINLLSSVLDFIYSSKEFFVGQNVYPVEFVSPAIRAFELSACLGLILFHRLRGVRSSGLLFLFWFLVVLTGLPRTSSIFRFMDETLGWHEVTFLVFYFSSVIIFALHFIADIEPLEHDYPKTSNPRPEISASFPSRLTFSWFASLALLGYRRPLVSSDLWNLNYEDTAAEVFPVFDKHWKATLAKNAGKLEATYNGKVDGVNFGGIGKNTVKPSSILPALWKTFWPSFVFGSILKLGQDLLGFVSPQVLALLIEFIQGDEPQWKGYLYVFLLMITAALQTLFLAQYFYKLMFIGMHTRTALISTIYRKALRLSSAARKESTVGEIVNIMSVDAQRFTDITTHLNMLWSAPLQISLALYFLWQILGPSVLAGLAVMIIIIPVNGFIANKMKTLQIKQMKNKDERIKIMSEILSGIKVLKLYAWEPSFNNKSSKSEIRKSK</sequence>
<dbReference type="GO" id="GO:0016020">
    <property type="term" value="C:membrane"/>
    <property type="evidence" value="ECO:0007669"/>
    <property type="project" value="InterPro"/>
</dbReference>
<protein>
    <recommendedName>
        <fullName evidence="11">ABC transmembrane type-1 domain-containing protein</fullName>
    </recommendedName>
</protein>
<dbReference type="Pfam" id="PF24357">
    <property type="entry name" value="TMD0_ABC"/>
    <property type="match status" value="1"/>
</dbReference>
<feature type="transmembrane region" description="Helical" evidence="10">
    <location>
        <begin position="137"/>
        <end position="156"/>
    </location>
</feature>
<dbReference type="InterPro" id="IPR036640">
    <property type="entry name" value="ABC1_TM_sf"/>
</dbReference>
<evidence type="ECO:0000256" key="5">
    <source>
        <dbReference type="ARBA" id="ARBA00022737"/>
    </source>
</evidence>
<comment type="similarity">
    <text evidence="2">Belongs to the ABC transporter superfamily. ABCC family. Conjugate transporter (TC 3.A.1.208) subfamily.</text>
</comment>
<keyword evidence="3" id="KW-0813">Transport</keyword>
<dbReference type="GO" id="GO:0005524">
    <property type="term" value="F:ATP binding"/>
    <property type="evidence" value="ECO:0007669"/>
    <property type="project" value="UniProtKB-KW"/>
</dbReference>
<dbReference type="EMBL" id="GBRD01017200">
    <property type="protein sequence ID" value="JAG48627.1"/>
    <property type="molecule type" value="Transcribed_RNA"/>
</dbReference>
<evidence type="ECO:0000256" key="7">
    <source>
        <dbReference type="ARBA" id="ARBA00022840"/>
    </source>
</evidence>
<dbReference type="GO" id="GO:0012505">
    <property type="term" value="C:endomembrane system"/>
    <property type="evidence" value="ECO:0007669"/>
    <property type="project" value="UniProtKB-SubCell"/>
</dbReference>
<feature type="transmembrane region" description="Helical" evidence="10">
    <location>
        <begin position="343"/>
        <end position="365"/>
    </location>
</feature>
<evidence type="ECO:0000256" key="4">
    <source>
        <dbReference type="ARBA" id="ARBA00022692"/>
    </source>
</evidence>
<proteinExistence type="inferred from homology"/>
<dbReference type="AlphaFoldDB" id="A0A0K8S5R1"/>
<accession>A0A0K8S5R1</accession>
<organism evidence="12">
    <name type="scientific">Lygus hesperus</name>
    <name type="common">Western plant bug</name>
    <dbReference type="NCBI Taxonomy" id="30085"/>
    <lineage>
        <taxon>Eukaryota</taxon>
        <taxon>Metazoa</taxon>
        <taxon>Ecdysozoa</taxon>
        <taxon>Arthropoda</taxon>
        <taxon>Hexapoda</taxon>
        <taxon>Insecta</taxon>
        <taxon>Pterygota</taxon>
        <taxon>Neoptera</taxon>
        <taxon>Paraneoptera</taxon>
        <taxon>Hemiptera</taxon>
        <taxon>Heteroptera</taxon>
        <taxon>Panheteroptera</taxon>
        <taxon>Cimicomorpha</taxon>
        <taxon>Miridae</taxon>
        <taxon>Mirini</taxon>
        <taxon>Lygus</taxon>
    </lineage>
</organism>
<dbReference type="FunFam" id="1.20.1560.10:FF:000006">
    <property type="entry name" value="ATP-binding cassette, sub-family C (CFTR/MRP), member 9"/>
    <property type="match status" value="1"/>
</dbReference>